<dbReference type="Proteomes" id="UP000671852">
    <property type="component" value="Chromosome"/>
</dbReference>
<name>A0A975GCV0_9BACT</name>
<evidence type="ECO:0000259" key="21">
    <source>
        <dbReference type="Pfam" id="PF24621"/>
    </source>
</evidence>
<keyword evidence="12 19" id="KW-0479">Metal-binding</keyword>
<dbReference type="AlphaFoldDB" id="A0A975GCV0"/>
<comment type="subcellular location">
    <subcellularLocation>
        <location evidence="5 19">Cytoplasm</location>
    </subcellularLocation>
</comment>
<dbReference type="CDD" id="cd08195">
    <property type="entry name" value="DHQS"/>
    <property type="match status" value="1"/>
</dbReference>
<evidence type="ECO:0000259" key="20">
    <source>
        <dbReference type="Pfam" id="PF01761"/>
    </source>
</evidence>
<dbReference type="InterPro" id="IPR056179">
    <property type="entry name" value="DHQS_C"/>
</dbReference>
<dbReference type="Pfam" id="PF24621">
    <property type="entry name" value="DHQS_C"/>
    <property type="match status" value="1"/>
</dbReference>
<feature type="binding site" evidence="19">
    <location>
        <begin position="63"/>
        <end position="68"/>
    </location>
    <ligand>
        <name>NAD(+)</name>
        <dbReference type="ChEBI" id="CHEBI:57540"/>
    </ligand>
</feature>
<evidence type="ECO:0000256" key="6">
    <source>
        <dbReference type="ARBA" id="ARBA00004661"/>
    </source>
</evidence>
<feature type="binding site" evidence="19">
    <location>
        <position position="252"/>
    </location>
    <ligand>
        <name>Zn(2+)</name>
        <dbReference type="ChEBI" id="CHEBI:29105"/>
    </ligand>
</feature>
<keyword evidence="18 19" id="KW-0170">Cobalt</keyword>
<evidence type="ECO:0000256" key="10">
    <source>
        <dbReference type="ARBA" id="ARBA00022490"/>
    </source>
</evidence>
<evidence type="ECO:0000256" key="9">
    <source>
        <dbReference type="ARBA" id="ARBA00017684"/>
    </source>
</evidence>
<feature type="binding site" evidence="19">
    <location>
        <begin position="121"/>
        <end position="122"/>
    </location>
    <ligand>
        <name>NAD(+)</name>
        <dbReference type="ChEBI" id="CHEBI:57540"/>
    </ligand>
</feature>
<dbReference type="GO" id="GO:0009423">
    <property type="term" value="P:chorismate biosynthetic process"/>
    <property type="evidence" value="ECO:0007669"/>
    <property type="project" value="UniProtKB-UniRule"/>
</dbReference>
<dbReference type="PANTHER" id="PTHR43622:SF7">
    <property type="entry name" value="3-DEHYDROQUINATE SYNTHASE, CHLOROPLASTIC"/>
    <property type="match status" value="1"/>
</dbReference>
<evidence type="ECO:0000256" key="17">
    <source>
        <dbReference type="ARBA" id="ARBA00023239"/>
    </source>
</evidence>
<dbReference type="GO" id="GO:0000166">
    <property type="term" value="F:nucleotide binding"/>
    <property type="evidence" value="ECO:0007669"/>
    <property type="project" value="UniProtKB-KW"/>
</dbReference>
<dbReference type="InterPro" id="IPR050071">
    <property type="entry name" value="Dehydroquinate_synthase"/>
</dbReference>
<evidence type="ECO:0000313" key="23">
    <source>
        <dbReference type="Proteomes" id="UP000671852"/>
    </source>
</evidence>
<dbReference type="PIRSF" id="PIRSF001455">
    <property type="entry name" value="DHQ_synth"/>
    <property type="match status" value="1"/>
</dbReference>
<dbReference type="InterPro" id="IPR030963">
    <property type="entry name" value="DHQ_synth_fam"/>
</dbReference>
<keyword evidence="13 19" id="KW-0547">Nucleotide-binding</keyword>
<keyword evidence="11 19" id="KW-0028">Amino-acid biosynthesis</keyword>
<dbReference type="GO" id="GO:0046872">
    <property type="term" value="F:metal ion binding"/>
    <property type="evidence" value="ECO:0007669"/>
    <property type="project" value="UniProtKB-KW"/>
</dbReference>
<evidence type="ECO:0000256" key="4">
    <source>
        <dbReference type="ARBA" id="ARBA00003485"/>
    </source>
</evidence>
<feature type="binding site" evidence="19">
    <location>
        <position position="134"/>
    </location>
    <ligand>
        <name>NAD(+)</name>
        <dbReference type="ChEBI" id="CHEBI:57540"/>
    </ligand>
</feature>
<evidence type="ECO:0000256" key="1">
    <source>
        <dbReference type="ARBA" id="ARBA00001393"/>
    </source>
</evidence>
<evidence type="ECO:0000256" key="2">
    <source>
        <dbReference type="ARBA" id="ARBA00001911"/>
    </source>
</evidence>
<feature type="binding site" evidence="19">
    <location>
        <begin position="161"/>
        <end position="164"/>
    </location>
    <ligand>
        <name>NAD(+)</name>
        <dbReference type="ChEBI" id="CHEBI:57540"/>
    </ligand>
</feature>
<keyword evidence="10 19" id="KW-0963">Cytoplasm</keyword>
<dbReference type="Gene3D" id="3.40.50.1970">
    <property type="match status" value="1"/>
</dbReference>
<comment type="cofactor">
    <cofactor evidence="2 19">
        <name>NAD(+)</name>
        <dbReference type="ChEBI" id="CHEBI:57540"/>
    </cofactor>
</comment>
<feature type="domain" description="3-dehydroquinate synthase N-terminal" evidence="20">
    <location>
        <begin position="59"/>
        <end position="170"/>
    </location>
</feature>
<keyword evidence="14 19" id="KW-0862">Zinc</keyword>
<evidence type="ECO:0000256" key="5">
    <source>
        <dbReference type="ARBA" id="ARBA00004496"/>
    </source>
</evidence>
<comment type="function">
    <text evidence="4 19">Catalyzes the conversion of 3-deoxy-D-arabino-heptulosonate 7-phosphate (DAHP) to dehydroquinate (DHQ).</text>
</comment>
<organism evidence="22 23">
    <name type="scientific">Sulfurimonas aquatica</name>
    <dbReference type="NCBI Taxonomy" id="2672570"/>
    <lineage>
        <taxon>Bacteria</taxon>
        <taxon>Pseudomonadati</taxon>
        <taxon>Campylobacterota</taxon>
        <taxon>Epsilonproteobacteria</taxon>
        <taxon>Campylobacterales</taxon>
        <taxon>Sulfurimonadaceae</taxon>
        <taxon>Sulfurimonas</taxon>
    </lineage>
</organism>
<evidence type="ECO:0000256" key="18">
    <source>
        <dbReference type="ARBA" id="ARBA00023285"/>
    </source>
</evidence>
<protein>
    <recommendedName>
        <fullName evidence="9 19">3-dehydroquinate synthase</fullName>
        <shortName evidence="19">DHQS</shortName>
        <ecNumber evidence="8 19">4.2.3.4</ecNumber>
    </recommendedName>
</protein>
<comment type="similarity">
    <text evidence="7 19">Belongs to the sugar phosphate cyclases superfamily. Dehydroquinate synthase family.</text>
</comment>
<comment type="cofactor">
    <cofactor evidence="19">
        <name>Co(2+)</name>
        <dbReference type="ChEBI" id="CHEBI:48828"/>
    </cofactor>
    <cofactor evidence="19">
        <name>Zn(2+)</name>
        <dbReference type="ChEBI" id="CHEBI:29105"/>
    </cofactor>
    <text evidence="19">Binds 1 divalent metal cation per subunit. Can use either Co(2+) or Zn(2+).</text>
</comment>
<evidence type="ECO:0000256" key="14">
    <source>
        <dbReference type="ARBA" id="ARBA00022833"/>
    </source>
</evidence>
<feature type="binding site" evidence="19">
    <location>
        <position position="176"/>
    </location>
    <ligand>
        <name>Zn(2+)</name>
        <dbReference type="ChEBI" id="CHEBI:29105"/>
    </ligand>
</feature>
<dbReference type="PANTHER" id="PTHR43622">
    <property type="entry name" value="3-DEHYDROQUINATE SYNTHASE"/>
    <property type="match status" value="1"/>
</dbReference>
<dbReference type="GO" id="GO:0005737">
    <property type="term" value="C:cytoplasm"/>
    <property type="evidence" value="ECO:0007669"/>
    <property type="project" value="UniProtKB-SubCell"/>
</dbReference>
<feature type="binding site" evidence="19">
    <location>
        <begin position="97"/>
        <end position="101"/>
    </location>
    <ligand>
        <name>NAD(+)</name>
        <dbReference type="ChEBI" id="CHEBI:57540"/>
    </ligand>
</feature>
<comment type="pathway">
    <text evidence="6 19">Metabolic intermediate biosynthesis; chorismate biosynthesis; chorismate from D-erythrose 4-phosphate and phosphoenolpyruvate: step 2/7.</text>
</comment>
<evidence type="ECO:0000256" key="8">
    <source>
        <dbReference type="ARBA" id="ARBA00013031"/>
    </source>
</evidence>
<proteinExistence type="inferred from homology"/>
<feature type="binding site" evidence="19">
    <location>
        <position position="143"/>
    </location>
    <ligand>
        <name>NAD(+)</name>
        <dbReference type="ChEBI" id="CHEBI:57540"/>
    </ligand>
</feature>
<sequence length="350" mass="38714">MQVHIPLKQVVDNSYSITIDSLKPVHFDTKVAIVTNPKVAGLHLAYLLSKITAKELYIITVPDGEEYKNQDSINIILESLFNHKFNRNSLLIAFGGGVIGDMTGYASSIYQRGIDFVQIPTTLLSQTDASVGGKTGMNNSYGKNLIGAFHQPKSVYIDSHFLSTLPEREFGAGVAEIVKMAVTFNKTFFNFLQTADLKDPIILQEAIKQAVQTKADVVAQDEKEKGLRAALNYGHTFGHVIENETKYKKYLHGEAVAIGMVMANNTSVKMGLMSEDEAKSIKDLLQKYSLPVSYEIEDINSFYETFFLDKKSSDSTITFILPLSIGGVKITDECDKELVLSVLKDFGIDS</sequence>
<reference evidence="22" key="1">
    <citation type="submission" date="2019-11" db="EMBL/GenBank/DDBJ databases">
        <authorList>
            <person name="Kojima H."/>
        </authorList>
    </citation>
    <scope>NUCLEOTIDE SEQUENCE</scope>
    <source>
        <strain evidence="22">H1576</strain>
    </source>
</reference>
<dbReference type="InterPro" id="IPR016037">
    <property type="entry name" value="DHQ_synth_AroB"/>
</dbReference>
<keyword evidence="17 19" id="KW-0456">Lyase</keyword>
<dbReference type="EC" id="4.2.3.4" evidence="8 19"/>
<dbReference type="InterPro" id="IPR030960">
    <property type="entry name" value="DHQS/DOIS_N"/>
</dbReference>
<dbReference type="EMBL" id="CP046072">
    <property type="protein sequence ID" value="QSZ41693.1"/>
    <property type="molecule type" value="Genomic_DNA"/>
</dbReference>
<dbReference type="FunFam" id="3.40.50.1970:FF:000007">
    <property type="entry name" value="Pentafunctional AROM polypeptide"/>
    <property type="match status" value="1"/>
</dbReference>
<evidence type="ECO:0000256" key="19">
    <source>
        <dbReference type="HAMAP-Rule" id="MF_00110"/>
    </source>
</evidence>
<gene>
    <name evidence="19" type="primary">aroB</name>
    <name evidence="22" type="ORF">GJV85_06095</name>
</gene>
<dbReference type="HAMAP" id="MF_00110">
    <property type="entry name" value="DHQ_synthase"/>
    <property type="match status" value="1"/>
</dbReference>
<dbReference type="SUPFAM" id="SSF56796">
    <property type="entry name" value="Dehydroquinate synthase-like"/>
    <property type="match status" value="1"/>
</dbReference>
<keyword evidence="23" id="KW-1185">Reference proteome</keyword>
<feature type="binding site" evidence="19">
    <location>
        <position position="235"/>
    </location>
    <ligand>
        <name>Zn(2+)</name>
        <dbReference type="ChEBI" id="CHEBI:29105"/>
    </ligand>
</feature>
<dbReference type="NCBIfam" id="TIGR01357">
    <property type="entry name" value="aroB"/>
    <property type="match status" value="1"/>
</dbReference>
<comment type="cofactor">
    <cofactor evidence="3">
        <name>Zn(2+)</name>
        <dbReference type="ChEBI" id="CHEBI:29105"/>
    </cofactor>
</comment>
<dbReference type="GO" id="GO:0008652">
    <property type="term" value="P:amino acid biosynthetic process"/>
    <property type="evidence" value="ECO:0007669"/>
    <property type="project" value="UniProtKB-KW"/>
</dbReference>
<evidence type="ECO:0000256" key="12">
    <source>
        <dbReference type="ARBA" id="ARBA00022723"/>
    </source>
</evidence>
<dbReference type="Pfam" id="PF01761">
    <property type="entry name" value="DHQ_synthase"/>
    <property type="match status" value="1"/>
</dbReference>
<evidence type="ECO:0000256" key="3">
    <source>
        <dbReference type="ARBA" id="ARBA00001947"/>
    </source>
</evidence>
<dbReference type="KEGG" id="saqt:GJV85_06095"/>
<keyword evidence="15 19" id="KW-0520">NAD</keyword>
<dbReference type="GO" id="GO:0009073">
    <property type="term" value="P:aromatic amino acid family biosynthetic process"/>
    <property type="evidence" value="ECO:0007669"/>
    <property type="project" value="UniProtKB-KW"/>
</dbReference>
<feature type="domain" description="3-dehydroquinate synthase C-terminal" evidence="21">
    <location>
        <begin position="173"/>
        <end position="312"/>
    </location>
</feature>
<evidence type="ECO:0000256" key="11">
    <source>
        <dbReference type="ARBA" id="ARBA00022605"/>
    </source>
</evidence>
<evidence type="ECO:0000256" key="16">
    <source>
        <dbReference type="ARBA" id="ARBA00023141"/>
    </source>
</evidence>
<comment type="catalytic activity">
    <reaction evidence="1 19">
        <text>7-phospho-2-dehydro-3-deoxy-D-arabino-heptonate = 3-dehydroquinate + phosphate</text>
        <dbReference type="Rhea" id="RHEA:21968"/>
        <dbReference type="ChEBI" id="CHEBI:32364"/>
        <dbReference type="ChEBI" id="CHEBI:43474"/>
        <dbReference type="ChEBI" id="CHEBI:58394"/>
        <dbReference type="EC" id="4.2.3.4"/>
    </reaction>
</comment>
<keyword evidence="16 19" id="KW-0057">Aromatic amino acid biosynthesis</keyword>
<dbReference type="Gene3D" id="1.20.1090.10">
    <property type="entry name" value="Dehydroquinate synthase-like - alpha domain"/>
    <property type="match status" value="1"/>
</dbReference>
<evidence type="ECO:0000256" key="13">
    <source>
        <dbReference type="ARBA" id="ARBA00022741"/>
    </source>
</evidence>
<evidence type="ECO:0000256" key="7">
    <source>
        <dbReference type="ARBA" id="ARBA00005412"/>
    </source>
</evidence>
<accession>A0A975GCV0</accession>
<dbReference type="RefSeq" id="WP_207562976.1">
    <property type="nucleotide sequence ID" value="NZ_CP046072.1"/>
</dbReference>
<evidence type="ECO:0000313" key="22">
    <source>
        <dbReference type="EMBL" id="QSZ41693.1"/>
    </source>
</evidence>
<evidence type="ECO:0000256" key="15">
    <source>
        <dbReference type="ARBA" id="ARBA00023027"/>
    </source>
</evidence>
<dbReference type="GO" id="GO:0003856">
    <property type="term" value="F:3-dehydroquinate synthase activity"/>
    <property type="evidence" value="ECO:0007669"/>
    <property type="project" value="UniProtKB-UniRule"/>
</dbReference>
<reference evidence="22" key="2">
    <citation type="submission" date="2021-04" db="EMBL/GenBank/DDBJ databases">
        <title>Isolation and characterization of a novel species of the genus Sulfurimonas.</title>
        <authorList>
            <person name="Fukui M."/>
        </authorList>
    </citation>
    <scope>NUCLEOTIDE SEQUENCE</scope>
    <source>
        <strain evidence="22">H1576</strain>
    </source>
</reference>